<evidence type="ECO:0000256" key="2">
    <source>
        <dbReference type="ARBA" id="ARBA00023125"/>
    </source>
</evidence>
<dbReference type="RefSeq" id="WP_186287492.1">
    <property type="nucleotide sequence ID" value="NZ_JACMSF010000081.1"/>
</dbReference>
<dbReference type="Gene3D" id="1.10.10.60">
    <property type="entry name" value="Homeodomain-like"/>
    <property type="match status" value="1"/>
</dbReference>
<accession>A0A7X1JB69</accession>
<dbReference type="InterPro" id="IPR018060">
    <property type="entry name" value="HTH_AraC"/>
</dbReference>
<proteinExistence type="predicted"/>
<evidence type="ECO:0000256" key="1">
    <source>
        <dbReference type="ARBA" id="ARBA00023015"/>
    </source>
</evidence>
<comment type="caution">
    <text evidence="5">The sequence shown here is derived from an EMBL/GenBank/DDBJ whole genome shotgun (WGS) entry which is preliminary data.</text>
</comment>
<evidence type="ECO:0000313" key="5">
    <source>
        <dbReference type="EMBL" id="MBC2907546.1"/>
    </source>
</evidence>
<keyword evidence="2" id="KW-0238">DNA-binding</keyword>
<gene>
    <name evidence="5" type="ORF">H4N64_39750</name>
</gene>
<keyword evidence="3" id="KW-0804">Transcription</keyword>
<evidence type="ECO:0000313" key="6">
    <source>
        <dbReference type="Proteomes" id="UP000584670"/>
    </source>
</evidence>
<feature type="domain" description="HTH araC/xylS-type" evidence="4">
    <location>
        <begin position="37"/>
        <end position="138"/>
    </location>
</feature>
<sequence>MRSGTGGATGAVDLAVRRQQKAGLDQVNSRPAPGLWERITTSVETRLGEPELSPQDIADQHGISLRYLHRLFQLHGTTVNAWVRARRLEAAREELTQPGAAHRSIAAVGGRWGFANPSHCSRTFRARYGVSPVQWRSASAAGDRTVR</sequence>
<dbReference type="PROSITE" id="PS01124">
    <property type="entry name" value="HTH_ARAC_FAMILY_2"/>
    <property type="match status" value="1"/>
</dbReference>
<keyword evidence="1" id="KW-0805">Transcription regulation</keyword>
<dbReference type="Proteomes" id="UP000584670">
    <property type="component" value="Unassembled WGS sequence"/>
</dbReference>
<dbReference type="InterPro" id="IPR009057">
    <property type="entry name" value="Homeodomain-like_sf"/>
</dbReference>
<evidence type="ECO:0000256" key="3">
    <source>
        <dbReference type="ARBA" id="ARBA00023163"/>
    </source>
</evidence>
<evidence type="ECO:0000259" key="4">
    <source>
        <dbReference type="PROSITE" id="PS01124"/>
    </source>
</evidence>
<organism evidence="5 6">
    <name type="scientific">Streptomyces cupreus</name>
    <dbReference type="NCBI Taxonomy" id="2759956"/>
    <lineage>
        <taxon>Bacteria</taxon>
        <taxon>Bacillati</taxon>
        <taxon>Actinomycetota</taxon>
        <taxon>Actinomycetes</taxon>
        <taxon>Kitasatosporales</taxon>
        <taxon>Streptomycetaceae</taxon>
        <taxon>Streptomyces</taxon>
    </lineage>
</organism>
<dbReference type="SUPFAM" id="SSF46689">
    <property type="entry name" value="Homeodomain-like"/>
    <property type="match status" value="1"/>
</dbReference>
<protein>
    <submittedName>
        <fullName evidence="5">Helix-turn-helix transcriptional regulator</fullName>
    </submittedName>
</protein>
<dbReference type="Pfam" id="PF12833">
    <property type="entry name" value="HTH_18"/>
    <property type="match status" value="1"/>
</dbReference>
<dbReference type="EMBL" id="JACMSF010000081">
    <property type="protein sequence ID" value="MBC2907546.1"/>
    <property type="molecule type" value="Genomic_DNA"/>
</dbReference>
<dbReference type="SMART" id="SM00342">
    <property type="entry name" value="HTH_ARAC"/>
    <property type="match status" value="1"/>
</dbReference>
<dbReference type="AlphaFoldDB" id="A0A7X1JB69"/>
<name>A0A7X1JB69_9ACTN</name>
<dbReference type="GO" id="GO:0003700">
    <property type="term" value="F:DNA-binding transcription factor activity"/>
    <property type="evidence" value="ECO:0007669"/>
    <property type="project" value="InterPro"/>
</dbReference>
<dbReference type="InterPro" id="IPR050204">
    <property type="entry name" value="AraC_XylS_family_regulators"/>
</dbReference>
<dbReference type="PANTHER" id="PTHR46796">
    <property type="entry name" value="HTH-TYPE TRANSCRIPTIONAL ACTIVATOR RHAS-RELATED"/>
    <property type="match status" value="1"/>
</dbReference>
<dbReference type="GO" id="GO:0043565">
    <property type="term" value="F:sequence-specific DNA binding"/>
    <property type="evidence" value="ECO:0007669"/>
    <property type="project" value="InterPro"/>
</dbReference>
<keyword evidence="6" id="KW-1185">Reference proteome</keyword>
<reference evidence="5 6" key="1">
    <citation type="submission" date="2020-08" db="EMBL/GenBank/DDBJ databases">
        <title>Streptomyces sp. PSKA01 genome sequencing and assembly.</title>
        <authorList>
            <person name="Mandal S."/>
            <person name="Maiti P.K."/>
            <person name="Das P."/>
        </authorList>
    </citation>
    <scope>NUCLEOTIDE SEQUENCE [LARGE SCALE GENOMIC DNA]</scope>
    <source>
        <strain evidence="5 6">PSKA01</strain>
    </source>
</reference>